<dbReference type="InterPro" id="IPR050792">
    <property type="entry name" value="ADP-ribosylglycohydrolase"/>
</dbReference>
<dbReference type="GO" id="GO:0046872">
    <property type="term" value="F:metal ion binding"/>
    <property type="evidence" value="ECO:0007669"/>
    <property type="project" value="UniProtKB-KW"/>
</dbReference>
<dbReference type="GO" id="GO:0016787">
    <property type="term" value="F:hydrolase activity"/>
    <property type="evidence" value="ECO:0007669"/>
    <property type="project" value="UniProtKB-KW"/>
</dbReference>
<evidence type="ECO:0000256" key="1">
    <source>
        <dbReference type="ARBA" id="ARBA00010702"/>
    </source>
</evidence>
<dbReference type="OrthoDB" id="9798107at2"/>
<evidence type="ECO:0000256" key="3">
    <source>
        <dbReference type="PIRSR" id="PIRSR605502-1"/>
    </source>
</evidence>
<comment type="cofactor">
    <cofactor evidence="3">
        <name>Mg(2+)</name>
        <dbReference type="ChEBI" id="CHEBI:18420"/>
    </cofactor>
    <text evidence="3">Binds 2 magnesium ions per subunit.</text>
</comment>
<dbReference type="EMBL" id="VAUV01000006">
    <property type="protein sequence ID" value="TLD71155.1"/>
    <property type="molecule type" value="Genomic_DNA"/>
</dbReference>
<protein>
    <submittedName>
        <fullName evidence="4">ADP-ribosylglycohydrolase family protein</fullName>
    </submittedName>
</protein>
<evidence type="ECO:0000313" key="4">
    <source>
        <dbReference type="EMBL" id="TLD71155.1"/>
    </source>
</evidence>
<dbReference type="PANTHER" id="PTHR16222">
    <property type="entry name" value="ADP-RIBOSYLGLYCOHYDROLASE"/>
    <property type="match status" value="1"/>
</dbReference>
<dbReference type="Gene3D" id="1.10.4080.10">
    <property type="entry name" value="ADP-ribosylation/Crystallin J1"/>
    <property type="match status" value="1"/>
</dbReference>
<sequence length="287" mass="31253">MNPLLLSSLIADSIALGPHWIYDSAVIDQHFPNGLSGFENPRSSYHPGKKAGDQTHYGDQTLALVSSLQKRGDQWTLEGWREDWQTFWKTSTSYRDHATRETLAHLQQGSTQPSDSGELGGAVRAVAVVATIPPDQLERRVRVARDSTQLTHGDPQVVDVAEWLVRVSTLIENGETFAEAFHKASLNLPPVLQLANKVTQAASDDLSSLRMVGKDLGLNCGLDAALPLALGLCLRFENDPVKAVVTNALLGGDSAARGMLIGWLLGARHGISHWPESWFDNLHAARA</sequence>
<name>A0A5R8KGR2_9BACT</name>
<gene>
    <name evidence="4" type="ORF">FEM03_09605</name>
</gene>
<proteinExistence type="inferred from homology"/>
<dbReference type="InterPro" id="IPR036705">
    <property type="entry name" value="Ribosyl_crysJ1_sf"/>
</dbReference>
<accession>A0A5R8KGR2</accession>
<evidence type="ECO:0000313" key="5">
    <source>
        <dbReference type="Proteomes" id="UP000306196"/>
    </source>
</evidence>
<keyword evidence="2 4" id="KW-0378">Hydrolase</keyword>
<evidence type="ECO:0000256" key="2">
    <source>
        <dbReference type="ARBA" id="ARBA00022801"/>
    </source>
</evidence>
<dbReference type="Pfam" id="PF03747">
    <property type="entry name" value="ADP_ribosyl_GH"/>
    <property type="match status" value="1"/>
</dbReference>
<dbReference type="InterPro" id="IPR005502">
    <property type="entry name" value="Ribosyl_crysJ1"/>
</dbReference>
<keyword evidence="5" id="KW-1185">Reference proteome</keyword>
<dbReference type="RefSeq" id="WP_138085984.1">
    <property type="nucleotide sequence ID" value="NZ_VAUV01000006.1"/>
</dbReference>
<dbReference type="SUPFAM" id="SSF101478">
    <property type="entry name" value="ADP-ribosylglycohydrolase"/>
    <property type="match status" value="1"/>
</dbReference>
<comment type="similarity">
    <text evidence="1">Belongs to the ADP-ribosylglycohydrolase family.</text>
</comment>
<keyword evidence="3" id="KW-0479">Metal-binding</keyword>
<dbReference type="PANTHER" id="PTHR16222:SF24">
    <property type="entry name" value="ADP-RIBOSYLHYDROLASE ARH3"/>
    <property type="match status" value="1"/>
</dbReference>
<reference evidence="4 5" key="1">
    <citation type="submission" date="2019-05" db="EMBL/GenBank/DDBJ databases">
        <title>Verrucobacter flavum gen. nov., sp. nov. a new member of the family Verrucomicrobiaceae.</title>
        <authorList>
            <person name="Szuroczki S."/>
            <person name="Abbaszade G."/>
            <person name="Szabo A."/>
            <person name="Felfoldi T."/>
            <person name="Schumann P."/>
            <person name="Boka K."/>
            <person name="Keki Z."/>
            <person name="Toumi M."/>
            <person name="Toth E."/>
        </authorList>
    </citation>
    <scope>NUCLEOTIDE SEQUENCE [LARGE SCALE GENOMIC DNA]</scope>
    <source>
        <strain evidence="4 5">MG-N-17</strain>
    </source>
</reference>
<comment type="caution">
    <text evidence="4">The sequence shown here is derived from an EMBL/GenBank/DDBJ whole genome shotgun (WGS) entry which is preliminary data.</text>
</comment>
<feature type="binding site" evidence="3">
    <location>
        <position position="253"/>
    </location>
    <ligand>
        <name>Mg(2+)</name>
        <dbReference type="ChEBI" id="CHEBI:18420"/>
        <label>1</label>
    </ligand>
</feature>
<organism evidence="4 5">
    <name type="scientific">Phragmitibacter flavus</name>
    <dbReference type="NCBI Taxonomy" id="2576071"/>
    <lineage>
        <taxon>Bacteria</taxon>
        <taxon>Pseudomonadati</taxon>
        <taxon>Verrucomicrobiota</taxon>
        <taxon>Verrucomicrobiia</taxon>
        <taxon>Verrucomicrobiales</taxon>
        <taxon>Verrucomicrobiaceae</taxon>
        <taxon>Phragmitibacter</taxon>
    </lineage>
</organism>
<keyword evidence="3" id="KW-0460">Magnesium</keyword>
<dbReference type="AlphaFoldDB" id="A0A5R8KGR2"/>
<dbReference type="Proteomes" id="UP000306196">
    <property type="component" value="Unassembled WGS sequence"/>
</dbReference>